<dbReference type="InterPro" id="IPR057279">
    <property type="entry name" value="MGAT4"/>
</dbReference>
<dbReference type="InterPro" id="IPR006759">
    <property type="entry name" value="Glyco_transf_54"/>
</dbReference>
<reference evidence="7" key="2">
    <citation type="submission" date="2025-08" db="UniProtKB">
        <authorList>
            <consortium name="Ensembl"/>
        </authorList>
    </citation>
    <scope>IDENTIFICATION</scope>
</reference>
<evidence type="ECO:0000256" key="1">
    <source>
        <dbReference type="ARBA" id="ARBA00004922"/>
    </source>
</evidence>
<evidence type="ECO:0000256" key="4">
    <source>
        <dbReference type="SAM" id="SignalP"/>
    </source>
</evidence>
<accession>A0A5F8GAY6</accession>
<name>A0A5F8GAY6_MONDO</name>
<feature type="domain" description="MGAT4 A/B/C C-terminal" evidence="6">
    <location>
        <begin position="389"/>
        <end position="527"/>
    </location>
</feature>
<evidence type="ECO:0000256" key="2">
    <source>
        <dbReference type="ARBA" id="ARBA00022676"/>
    </source>
</evidence>
<protein>
    <submittedName>
        <fullName evidence="7">MGAT4 family member D</fullName>
    </submittedName>
</protein>
<organism evidence="7 8">
    <name type="scientific">Monodelphis domestica</name>
    <name type="common">Gray short-tailed opossum</name>
    <dbReference type="NCBI Taxonomy" id="13616"/>
    <lineage>
        <taxon>Eukaryota</taxon>
        <taxon>Metazoa</taxon>
        <taxon>Chordata</taxon>
        <taxon>Craniata</taxon>
        <taxon>Vertebrata</taxon>
        <taxon>Euteleostomi</taxon>
        <taxon>Mammalia</taxon>
        <taxon>Metatheria</taxon>
        <taxon>Didelphimorphia</taxon>
        <taxon>Didelphidae</taxon>
        <taxon>Monodelphis</taxon>
    </lineage>
</organism>
<reference evidence="7 8" key="1">
    <citation type="journal article" date="2007" name="Nature">
        <title>Genome of the marsupial Monodelphis domestica reveals innovation in non-coding sequences.</title>
        <authorList>
            <person name="Mikkelsen T.S."/>
            <person name="Wakefield M.J."/>
            <person name="Aken B."/>
            <person name="Amemiya C.T."/>
            <person name="Chang J.L."/>
            <person name="Duke S."/>
            <person name="Garber M."/>
            <person name="Gentles A.J."/>
            <person name="Goodstadt L."/>
            <person name="Heger A."/>
            <person name="Jurka J."/>
            <person name="Kamal M."/>
            <person name="Mauceli E."/>
            <person name="Searle S.M."/>
            <person name="Sharpe T."/>
            <person name="Baker M.L."/>
            <person name="Batzer M.A."/>
            <person name="Benos P.V."/>
            <person name="Belov K."/>
            <person name="Clamp M."/>
            <person name="Cook A."/>
            <person name="Cuff J."/>
            <person name="Das R."/>
            <person name="Davidow L."/>
            <person name="Deakin J.E."/>
            <person name="Fazzari M.J."/>
            <person name="Glass J.L."/>
            <person name="Grabherr M."/>
            <person name="Greally J.M."/>
            <person name="Gu W."/>
            <person name="Hore T.A."/>
            <person name="Huttley G.A."/>
            <person name="Kleber M."/>
            <person name="Jirtle R.L."/>
            <person name="Koina E."/>
            <person name="Lee J.T."/>
            <person name="Mahony S."/>
            <person name="Marra M.A."/>
            <person name="Miller R.D."/>
            <person name="Nicholls R.D."/>
            <person name="Oda M."/>
            <person name="Papenfuss A.T."/>
            <person name="Parra Z.E."/>
            <person name="Pollock D.D."/>
            <person name="Ray D.A."/>
            <person name="Schein J.E."/>
            <person name="Speed T.P."/>
            <person name="Thompson K."/>
            <person name="VandeBerg J.L."/>
            <person name="Wade C.M."/>
            <person name="Walker J.A."/>
            <person name="Waters P.D."/>
            <person name="Webber C."/>
            <person name="Weidman J.R."/>
            <person name="Xie X."/>
            <person name="Zody M.C."/>
            <person name="Baldwin J."/>
            <person name="Abdouelleil A."/>
            <person name="Abdulkadir J."/>
            <person name="Abebe A."/>
            <person name="Abera B."/>
            <person name="Abreu J."/>
            <person name="Acer S.C."/>
            <person name="Aftuck L."/>
            <person name="Alexander A."/>
            <person name="An P."/>
            <person name="Anderson E."/>
            <person name="Anderson S."/>
            <person name="Arachi H."/>
            <person name="Azer M."/>
            <person name="Bachantsang P."/>
            <person name="Barry A."/>
            <person name="Bayul T."/>
            <person name="Berlin A."/>
            <person name="Bessette D."/>
            <person name="Bloom T."/>
            <person name="Bloom T."/>
            <person name="Boguslavskiy L."/>
            <person name="Bonnet C."/>
            <person name="Boukhgalter B."/>
            <person name="Bourzgui I."/>
            <person name="Brown A."/>
            <person name="Cahill P."/>
            <person name="Channer S."/>
            <person name="Cheshatsang Y."/>
            <person name="Chuda L."/>
            <person name="Citroen M."/>
            <person name="Collymore A."/>
            <person name="Cooke P."/>
            <person name="Costello M."/>
            <person name="D'Aco K."/>
            <person name="Daza R."/>
            <person name="De Haan G."/>
            <person name="DeGray S."/>
            <person name="DeMaso C."/>
            <person name="Dhargay N."/>
            <person name="Dooley K."/>
            <person name="Dooley E."/>
            <person name="Doricent M."/>
            <person name="Dorje P."/>
            <person name="Dorjee K."/>
            <person name="Dupes A."/>
            <person name="Elong R."/>
            <person name="Falk J."/>
            <person name="Farina A."/>
            <person name="Faro S."/>
            <person name="Ferguson D."/>
            <person name="Fisher S."/>
            <person name="Foley C.D."/>
            <person name="Franke A."/>
            <person name="Friedrich D."/>
            <person name="Gadbois L."/>
            <person name="Gearin G."/>
            <person name="Gearin C.R."/>
            <person name="Giannoukos G."/>
            <person name="Goode T."/>
            <person name="Graham J."/>
            <person name="Grandbois E."/>
            <person name="Grewal S."/>
            <person name="Gyaltsen K."/>
            <person name="Hafez N."/>
            <person name="Hagos B."/>
            <person name="Hall J."/>
            <person name="Henson C."/>
            <person name="Hollinger A."/>
            <person name="Honan T."/>
            <person name="Huard M.D."/>
            <person name="Hughes L."/>
            <person name="Hurhula B."/>
            <person name="Husby M.E."/>
            <person name="Kamat A."/>
            <person name="Kanga B."/>
            <person name="Kashin S."/>
            <person name="Khazanovich D."/>
            <person name="Kisner P."/>
            <person name="Lance K."/>
            <person name="Lara M."/>
            <person name="Lee W."/>
            <person name="Lennon N."/>
            <person name="Letendre F."/>
            <person name="LeVine R."/>
            <person name="Lipovsky A."/>
            <person name="Liu X."/>
            <person name="Liu J."/>
            <person name="Liu S."/>
            <person name="Lokyitsang T."/>
            <person name="Lokyitsang Y."/>
            <person name="Lubonja R."/>
            <person name="Lui A."/>
            <person name="MacDonald P."/>
            <person name="Magnisalis V."/>
            <person name="Maru K."/>
            <person name="Matthews C."/>
            <person name="McCusker W."/>
            <person name="McDonough S."/>
            <person name="Mehta T."/>
            <person name="Meldrim J."/>
            <person name="Meneus L."/>
            <person name="Mihai O."/>
            <person name="Mihalev A."/>
            <person name="Mihova T."/>
            <person name="Mittelman R."/>
            <person name="Mlenga V."/>
            <person name="Montmayeur A."/>
            <person name="Mulrain L."/>
            <person name="Navidi A."/>
            <person name="Naylor J."/>
            <person name="Negash T."/>
            <person name="Nguyen T."/>
            <person name="Nguyen N."/>
            <person name="Nicol R."/>
            <person name="Norbu C."/>
            <person name="Norbu N."/>
            <person name="Novod N."/>
            <person name="O'Neill B."/>
            <person name="Osman S."/>
            <person name="Markiewicz E."/>
            <person name="Oyono O.L."/>
            <person name="Patti C."/>
            <person name="Phunkhang P."/>
            <person name="Pierre F."/>
            <person name="Priest M."/>
            <person name="Raghuraman S."/>
            <person name="Rege F."/>
            <person name="Reyes R."/>
            <person name="Rise C."/>
            <person name="Rogov P."/>
            <person name="Ross K."/>
            <person name="Ryan E."/>
            <person name="Settipalli S."/>
            <person name="Shea T."/>
            <person name="Sherpa N."/>
            <person name="Shi L."/>
            <person name="Shih D."/>
            <person name="Sparrow T."/>
            <person name="Spaulding J."/>
            <person name="Stalker J."/>
            <person name="Stange-Thomann N."/>
            <person name="Stavropoulos S."/>
            <person name="Stone C."/>
            <person name="Strader C."/>
            <person name="Tesfaye S."/>
            <person name="Thomson T."/>
            <person name="Thoulutsang Y."/>
            <person name="Thoulutsang D."/>
            <person name="Topham K."/>
            <person name="Topping I."/>
            <person name="Tsamla T."/>
            <person name="Vassiliev H."/>
            <person name="Vo A."/>
            <person name="Wangchuk T."/>
            <person name="Wangdi T."/>
            <person name="Weiand M."/>
            <person name="Wilkinson J."/>
            <person name="Wilson A."/>
            <person name="Yadav S."/>
            <person name="Young G."/>
            <person name="Yu Q."/>
            <person name="Zembek L."/>
            <person name="Zhong D."/>
            <person name="Zimmer A."/>
            <person name="Zwirko Z."/>
            <person name="Jaffe D.B."/>
            <person name="Alvarez P."/>
            <person name="Brockman W."/>
            <person name="Butler J."/>
            <person name="Chin C."/>
            <person name="Gnerre S."/>
            <person name="MacCallum I."/>
            <person name="Graves J.A."/>
            <person name="Ponting C.P."/>
            <person name="Breen M."/>
            <person name="Samollow P.B."/>
            <person name="Lander E.S."/>
            <person name="Lindblad-Toh K."/>
        </authorList>
    </citation>
    <scope>NUCLEOTIDE SEQUENCE [LARGE SCALE GENOMIC DNA]</scope>
</reference>
<dbReference type="OrthoDB" id="2016523at2759"/>
<dbReference type="GO" id="GO:0008375">
    <property type="term" value="F:acetylglucosaminyltransferase activity"/>
    <property type="evidence" value="ECO:0000318"/>
    <property type="project" value="GO_Central"/>
</dbReference>
<dbReference type="KEGG" id="mdo:100027218"/>
<dbReference type="Pfam" id="PF23524">
    <property type="entry name" value="MGAT4A_C"/>
    <property type="match status" value="1"/>
</dbReference>
<dbReference type="GeneID" id="100027218"/>
<keyword evidence="8" id="KW-1185">Reference proteome</keyword>
<dbReference type="GO" id="GO:0005795">
    <property type="term" value="C:Golgi stack"/>
    <property type="evidence" value="ECO:0000318"/>
    <property type="project" value="GO_Central"/>
</dbReference>
<dbReference type="PANTHER" id="PTHR12062">
    <property type="entry name" value="N-ACETYLGLUCOSAMINYLTRANSFERASE VI"/>
    <property type="match status" value="1"/>
</dbReference>
<dbReference type="STRING" id="13616.ENSMODP00000044673"/>
<keyword evidence="4" id="KW-0732">Signal</keyword>
<dbReference type="GO" id="GO:0005793">
    <property type="term" value="C:endoplasmic reticulum-Golgi intermediate compartment"/>
    <property type="evidence" value="ECO:0000318"/>
    <property type="project" value="GO_Central"/>
</dbReference>
<keyword evidence="3" id="KW-0808">Transferase</keyword>
<dbReference type="GeneTree" id="ENSGT00940000161998"/>
<gene>
    <name evidence="7" type="primary">MGAT4D</name>
</gene>
<sequence>MRLKSWSLLALLTLGTFLSLSWLTEWERRRGNANISVEQILKFHERLSFLQEENKKRSLQLSDVLNKIKCASSGRTVPATELKDNMNSKNLGFSSVNLSQLNSLYYYLPHLRDYGNNIYPNIIFGKNRTGASVVMGVPTIKREKENYLMETLYSLFSQMSKSEEAESLVIVFVAEIDEAYVNTLAQKIKNKFPQKVNSGVLEMISPPAFYYPSFLDLKLMFGDSEKRVRWRTKQNLDYSFLMLYAQDKGKFYLQLEDDIVAKPRYVMAMKDFAIAQTSDWLVLEFSKLGFIGKLFKTKDLPFIVQFLIMFYKDKPIDWLLDHLFYVKICNPERDNSHCEKEKQKLRIQFKPSLFQHIGRYSSLSGKIQNLKDTDFEKHELYISHSNPPASLLTSLKTYEKYSLEKAYLRRGIFWAISPKAGDYILIKFSNPLKIKEYIFISGNVQHPGDKLFYTNVEILPENATDFLSNSLRNGNKLDYEATDNGFFKIDTFQNGISQGIVKPEVGKIKAFRLTVLSDSPVWAIVSEIFIKPY</sequence>
<dbReference type="RefSeq" id="XP_007496360.1">
    <property type="nucleotide sequence ID" value="XM_007496298.3"/>
</dbReference>
<dbReference type="PANTHER" id="PTHR12062:SF10">
    <property type="entry name" value="ALPHA-1,3-MANNOSYL-GLYCOPROTEIN 4-BETA-N-ACETYLGLUCOSAMINYLTRANSFERASE-LIKE PROTEIN MGAT4D"/>
    <property type="match status" value="1"/>
</dbReference>
<dbReference type="OMA" id="ICHPEKD"/>
<dbReference type="Bgee" id="ENSMODG00000025527">
    <property type="expression patterns" value="Expressed in placenta and 10 other cell types or tissues"/>
</dbReference>
<dbReference type="Ensembl" id="ENSMODT00000075819.1">
    <property type="protein sequence ID" value="ENSMODP00000044673.1"/>
    <property type="gene ID" value="ENSMODG00000025527.3"/>
</dbReference>
<reference evidence="7" key="3">
    <citation type="submission" date="2025-09" db="UniProtKB">
        <authorList>
            <consortium name="Ensembl"/>
        </authorList>
    </citation>
    <scope>IDENTIFICATION</scope>
</reference>
<evidence type="ECO:0000313" key="7">
    <source>
        <dbReference type="Ensembl" id="ENSMODP00000044673.1"/>
    </source>
</evidence>
<dbReference type="CTD" id="152586"/>
<feature type="signal peptide" evidence="4">
    <location>
        <begin position="1"/>
        <end position="23"/>
    </location>
</feature>
<proteinExistence type="predicted"/>
<evidence type="ECO:0000259" key="5">
    <source>
        <dbReference type="Pfam" id="PF04666"/>
    </source>
</evidence>
<feature type="domain" description="MGAT4 conserved region" evidence="5">
    <location>
        <begin position="101"/>
        <end position="375"/>
    </location>
</feature>
<dbReference type="Proteomes" id="UP000002280">
    <property type="component" value="Chromosome 5"/>
</dbReference>
<evidence type="ECO:0000313" key="8">
    <source>
        <dbReference type="Proteomes" id="UP000002280"/>
    </source>
</evidence>
<dbReference type="AlphaFoldDB" id="A0A5F8GAY6"/>
<feature type="chain" id="PRO_5023880035" evidence="4">
    <location>
        <begin position="24"/>
        <end position="533"/>
    </location>
</feature>
<comment type="pathway">
    <text evidence="1">Protein modification; protein glycosylation.</text>
</comment>
<dbReference type="GO" id="GO:0005783">
    <property type="term" value="C:endoplasmic reticulum"/>
    <property type="evidence" value="ECO:0000318"/>
    <property type="project" value="GO_Central"/>
</dbReference>
<dbReference type="Pfam" id="PF04666">
    <property type="entry name" value="MGAT4_cons"/>
    <property type="match status" value="1"/>
</dbReference>
<dbReference type="InterPro" id="IPR056576">
    <property type="entry name" value="MGAT4_A/B/C_C"/>
</dbReference>
<evidence type="ECO:0000259" key="6">
    <source>
        <dbReference type="Pfam" id="PF23524"/>
    </source>
</evidence>
<dbReference type="InParanoid" id="A0A5F8GAY6"/>
<keyword evidence="2" id="KW-0328">Glycosyltransferase</keyword>
<dbReference type="GO" id="GO:0006487">
    <property type="term" value="P:protein N-linked glycosylation"/>
    <property type="evidence" value="ECO:0000318"/>
    <property type="project" value="GO_Central"/>
</dbReference>
<evidence type="ECO:0000256" key="3">
    <source>
        <dbReference type="ARBA" id="ARBA00022679"/>
    </source>
</evidence>